<evidence type="ECO:0000256" key="6">
    <source>
        <dbReference type="ARBA" id="ARBA00023136"/>
    </source>
</evidence>
<accession>A0ABV9D874</accession>
<dbReference type="SUPFAM" id="SSF161098">
    <property type="entry name" value="MetI-like"/>
    <property type="match status" value="1"/>
</dbReference>
<protein>
    <submittedName>
        <fullName evidence="9">Carbohydrate ABC transporter permease</fullName>
    </submittedName>
</protein>
<evidence type="ECO:0000256" key="7">
    <source>
        <dbReference type="RuleBase" id="RU363032"/>
    </source>
</evidence>
<feature type="transmembrane region" description="Helical" evidence="7">
    <location>
        <begin position="234"/>
        <end position="256"/>
    </location>
</feature>
<feature type="transmembrane region" description="Helical" evidence="7">
    <location>
        <begin position="65"/>
        <end position="90"/>
    </location>
</feature>
<proteinExistence type="inferred from homology"/>
<dbReference type="CDD" id="cd06261">
    <property type="entry name" value="TM_PBP2"/>
    <property type="match status" value="1"/>
</dbReference>
<dbReference type="Pfam" id="PF00528">
    <property type="entry name" value="BPD_transp_1"/>
    <property type="match status" value="1"/>
</dbReference>
<reference evidence="10" key="1">
    <citation type="journal article" date="2019" name="Int. J. Syst. Evol. Microbiol.">
        <title>The Global Catalogue of Microorganisms (GCM) 10K type strain sequencing project: providing services to taxonomists for standard genome sequencing and annotation.</title>
        <authorList>
            <consortium name="The Broad Institute Genomics Platform"/>
            <consortium name="The Broad Institute Genome Sequencing Center for Infectious Disease"/>
            <person name="Wu L."/>
            <person name="Ma J."/>
        </authorList>
    </citation>
    <scope>NUCLEOTIDE SEQUENCE [LARGE SCALE GENOMIC DNA]</scope>
    <source>
        <strain evidence="10">JCM 3369</strain>
    </source>
</reference>
<dbReference type="InterPro" id="IPR000515">
    <property type="entry name" value="MetI-like"/>
</dbReference>
<evidence type="ECO:0000313" key="9">
    <source>
        <dbReference type="EMBL" id="MFC4554508.1"/>
    </source>
</evidence>
<evidence type="ECO:0000313" key="10">
    <source>
        <dbReference type="Proteomes" id="UP001595955"/>
    </source>
</evidence>
<feature type="transmembrane region" description="Helical" evidence="7">
    <location>
        <begin position="12"/>
        <end position="32"/>
    </location>
</feature>
<sequence>MTSSGTLGRTTYYVLTGLVAVTFLLPILWVVVTSVSPNSASAQTDGVGLGNYSALARYGEGLGSYLWNSVIVSTVAVVTALVAGAMGGYGFARFAFRGKNTVFLLVLSILMVPYAALLIPLAVWLNEIGLQNSLVGVGLVLALFQLPFATFMMRNAFSAVPRELEEAALLDGCGTVSAFVRVMLPAVRAPLVTVGLFVFLVAWNDFMVPLFLVGPTNAPLPLAMVNMRQQTMGVIDYGITTAGVVVLAIPAVVLFLSLQRHYIRGFTSGAVKG</sequence>
<evidence type="ECO:0000256" key="3">
    <source>
        <dbReference type="ARBA" id="ARBA00022475"/>
    </source>
</evidence>
<evidence type="ECO:0000256" key="1">
    <source>
        <dbReference type="ARBA" id="ARBA00004651"/>
    </source>
</evidence>
<organism evidence="9 10">
    <name type="scientific">Georgenia faecalis</name>
    <dbReference type="NCBI Taxonomy" id="2483799"/>
    <lineage>
        <taxon>Bacteria</taxon>
        <taxon>Bacillati</taxon>
        <taxon>Actinomycetota</taxon>
        <taxon>Actinomycetes</taxon>
        <taxon>Micrococcales</taxon>
        <taxon>Bogoriellaceae</taxon>
        <taxon>Georgenia</taxon>
    </lineage>
</organism>
<dbReference type="Gene3D" id="1.10.3720.10">
    <property type="entry name" value="MetI-like"/>
    <property type="match status" value="1"/>
</dbReference>
<comment type="subcellular location">
    <subcellularLocation>
        <location evidence="1 7">Cell membrane</location>
        <topology evidence="1 7">Multi-pass membrane protein</topology>
    </subcellularLocation>
</comment>
<evidence type="ECO:0000256" key="5">
    <source>
        <dbReference type="ARBA" id="ARBA00022989"/>
    </source>
</evidence>
<evidence type="ECO:0000259" key="8">
    <source>
        <dbReference type="PROSITE" id="PS50928"/>
    </source>
</evidence>
<keyword evidence="2 7" id="KW-0813">Transport</keyword>
<feature type="transmembrane region" description="Helical" evidence="7">
    <location>
        <begin position="191"/>
        <end position="214"/>
    </location>
</feature>
<keyword evidence="5 7" id="KW-1133">Transmembrane helix</keyword>
<dbReference type="EMBL" id="JBHSGF010000002">
    <property type="protein sequence ID" value="MFC4554508.1"/>
    <property type="molecule type" value="Genomic_DNA"/>
</dbReference>
<dbReference type="PANTHER" id="PTHR43744">
    <property type="entry name" value="ABC TRANSPORTER PERMEASE PROTEIN MG189-RELATED-RELATED"/>
    <property type="match status" value="1"/>
</dbReference>
<feature type="transmembrane region" description="Helical" evidence="7">
    <location>
        <begin position="130"/>
        <end position="152"/>
    </location>
</feature>
<keyword evidence="6 7" id="KW-0472">Membrane</keyword>
<dbReference type="RefSeq" id="WP_122825008.1">
    <property type="nucleotide sequence ID" value="NZ_CP033325.1"/>
</dbReference>
<name>A0ABV9D874_9MICO</name>
<keyword evidence="3" id="KW-1003">Cell membrane</keyword>
<evidence type="ECO:0000256" key="2">
    <source>
        <dbReference type="ARBA" id="ARBA00022448"/>
    </source>
</evidence>
<dbReference type="PANTHER" id="PTHR43744:SF3">
    <property type="entry name" value="LACTOSE TRANSPORT SYSTEM PERMEASE PROTEIN LACG"/>
    <property type="match status" value="1"/>
</dbReference>
<keyword evidence="10" id="KW-1185">Reference proteome</keyword>
<comment type="similarity">
    <text evidence="7">Belongs to the binding-protein-dependent transport system permease family.</text>
</comment>
<comment type="caution">
    <text evidence="9">The sequence shown here is derived from an EMBL/GenBank/DDBJ whole genome shotgun (WGS) entry which is preliminary data.</text>
</comment>
<feature type="domain" description="ABC transmembrane type-1" evidence="8">
    <location>
        <begin position="66"/>
        <end position="258"/>
    </location>
</feature>
<evidence type="ECO:0000256" key="4">
    <source>
        <dbReference type="ARBA" id="ARBA00022692"/>
    </source>
</evidence>
<dbReference type="Proteomes" id="UP001595955">
    <property type="component" value="Unassembled WGS sequence"/>
</dbReference>
<dbReference type="PROSITE" id="PS50928">
    <property type="entry name" value="ABC_TM1"/>
    <property type="match status" value="1"/>
</dbReference>
<feature type="transmembrane region" description="Helical" evidence="7">
    <location>
        <begin position="102"/>
        <end position="124"/>
    </location>
</feature>
<keyword evidence="4 7" id="KW-0812">Transmembrane</keyword>
<gene>
    <name evidence="9" type="ORF">ACFO3F_04545</name>
</gene>
<dbReference type="InterPro" id="IPR035906">
    <property type="entry name" value="MetI-like_sf"/>
</dbReference>